<name>A0A4P1REZ2_LUPAN</name>
<gene>
    <name evidence="1" type="ORF">TanjilG_22739</name>
</gene>
<proteinExistence type="predicted"/>
<dbReference type="EMBL" id="CM007366">
    <property type="protein sequence ID" value="OIW09465.1"/>
    <property type="molecule type" value="Genomic_DNA"/>
</dbReference>
<dbReference type="Proteomes" id="UP000188354">
    <property type="component" value="Chromosome LG06"/>
</dbReference>
<organism evidence="1 2">
    <name type="scientific">Lupinus angustifolius</name>
    <name type="common">Narrow-leaved blue lupine</name>
    <dbReference type="NCBI Taxonomy" id="3871"/>
    <lineage>
        <taxon>Eukaryota</taxon>
        <taxon>Viridiplantae</taxon>
        <taxon>Streptophyta</taxon>
        <taxon>Embryophyta</taxon>
        <taxon>Tracheophyta</taxon>
        <taxon>Spermatophyta</taxon>
        <taxon>Magnoliopsida</taxon>
        <taxon>eudicotyledons</taxon>
        <taxon>Gunneridae</taxon>
        <taxon>Pentapetalae</taxon>
        <taxon>rosids</taxon>
        <taxon>fabids</taxon>
        <taxon>Fabales</taxon>
        <taxon>Fabaceae</taxon>
        <taxon>Papilionoideae</taxon>
        <taxon>50 kb inversion clade</taxon>
        <taxon>genistoids sensu lato</taxon>
        <taxon>core genistoids</taxon>
        <taxon>Genisteae</taxon>
        <taxon>Lupinus</taxon>
    </lineage>
</organism>
<accession>A0A4P1REZ2</accession>
<protein>
    <submittedName>
        <fullName evidence="1">Uncharacterized protein</fullName>
    </submittedName>
</protein>
<evidence type="ECO:0000313" key="1">
    <source>
        <dbReference type="EMBL" id="OIW09465.1"/>
    </source>
</evidence>
<keyword evidence="2" id="KW-1185">Reference proteome</keyword>
<dbReference type="Gramene" id="OIW09465">
    <property type="protein sequence ID" value="OIW09465"/>
    <property type="gene ID" value="TanjilG_22739"/>
</dbReference>
<reference evidence="1 2" key="1">
    <citation type="journal article" date="2017" name="Plant Biotechnol. J.">
        <title>A comprehensive draft genome sequence for lupin (Lupinus angustifolius), an emerging health food: insights into plant-microbe interactions and legume evolution.</title>
        <authorList>
            <person name="Hane J.K."/>
            <person name="Ming Y."/>
            <person name="Kamphuis L.G."/>
            <person name="Nelson M.N."/>
            <person name="Garg G."/>
            <person name="Atkins C.A."/>
            <person name="Bayer P.E."/>
            <person name="Bravo A."/>
            <person name="Bringans S."/>
            <person name="Cannon S."/>
            <person name="Edwards D."/>
            <person name="Foley R."/>
            <person name="Gao L.L."/>
            <person name="Harrison M.J."/>
            <person name="Huang W."/>
            <person name="Hurgobin B."/>
            <person name="Li S."/>
            <person name="Liu C.W."/>
            <person name="McGrath A."/>
            <person name="Morahan G."/>
            <person name="Murray J."/>
            <person name="Weller J."/>
            <person name="Jian J."/>
            <person name="Singh K.B."/>
        </authorList>
    </citation>
    <scope>NUCLEOTIDE SEQUENCE [LARGE SCALE GENOMIC DNA]</scope>
    <source>
        <strain evidence="2">cv. Tanjil</strain>
        <tissue evidence="1">Whole plant</tissue>
    </source>
</reference>
<dbReference type="AlphaFoldDB" id="A0A4P1REZ2"/>
<sequence>MKKKPKQMEDDAAVLHDLQPKVEKEMGAVQEDPVGSYSTQVKKQHDQDQDVASIILLIDHHVNIGLYLTCANARIIRPTNSENHQMR</sequence>
<evidence type="ECO:0000313" key="2">
    <source>
        <dbReference type="Proteomes" id="UP000188354"/>
    </source>
</evidence>